<dbReference type="GO" id="GO:0006094">
    <property type="term" value="P:gluconeogenesis"/>
    <property type="evidence" value="ECO:0007669"/>
    <property type="project" value="UniProtKB-KW"/>
</dbReference>
<dbReference type="GO" id="GO:0004347">
    <property type="term" value="F:glucose-6-phosphate isomerase activity"/>
    <property type="evidence" value="ECO:0007669"/>
    <property type="project" value="InterPro"/>
</dbReference>
<keyword evidence="1" id="KW-0312">Gluconeogenesis</keyword>
<gene>
    <name evidence="4" type="ORF">RMSM_00166</name>
</gene>
<keyword evidence="3 4" id="KW-0413">Isomerase</keyword>
<dbReference type="InterPro" id="IPR001672">
    <property type="entry name" value="G6P_Isomerase"/>
</dbReference>
<organism evidence="4 5">
    <name type="scientific">Rhodopirellula maiorica SM1</name>
    <dbReference type="NCBI Taxonomy" id="1265738"/>
    <lineage>
        <taxon>Bacteria</taxon>
        <taxon>Pseudomonadati</taxon>
        <taxon>Planctomycetota</taxon>
        <taxon>Planctomycetia</taxon>
        <taxon>Pirellulales</taxon>
        <taxon>Pirellulaceae</taxon>
        <taxon>Novipirellula</taxon>
    </lineage>
</organism>
<comment type="caution">
    <text evidence="4">The sequence shown here is derived from an EMBL/GenBank/DDBJ whole genome shotgun (WGS) entry which is preliminary data.</text>
</comment>
<dbReference type="Gene3D" id="3.40.50.10490">
    <property type="entry name" value="Glucose-6-phosphate isomerase like protein, domain 1"/>
    <property type="match status" value="2"/>
</dbReference>
<keyword evidence="2" id="KW-0324">Glycolysis</keyword>
<evidence type="ECO:0000256" key="2">
    <source>
        <dbReference type="ARBA" id="ARBA00023152"/>
    </source>
</evidence>
<name>M5S5I7_9BACT</name>
<dbReference type="EMBL" id="ANOG01000021">
    <property type="protein sequence ID" value="EMI22912.1"/>
    <property type="molecule type" value="Genomic_DNA"/>
</dbReference>
<dbReference type="GO" id="GO:0005829">
    <property type="term" value="C:cytosol"/>
    <property type="evidence" value="ECO:0007669"/>
    <property type="project" value="TreeGrafter"/>
</dbReference>
<dbReference type="AlphaFoldDB" id="M5S5I7"/>
<dbReference type="PROSITE" id="PS51463">
    <property type="entry name" value="P_GLUCOSE_ISOMERASE_3"/>
    <property type="match status" value="1"/>
</dbReference>
<proteinExistence type="predicted"/>
<dbReference type="PANTHER" id="PTHR11469:SF1">
    <property type="entry name" value="GLUCOSE-6-PHOSPHATE ISOMERASE"/>
    <property type="match status" value="1"/>
</dbReference>
<evidence type="ECO:0000313" key="4">
    <source>
        <dbReference type="EMBL" id="EMI22912.1"/>
    </source>
</evidence>
<protein>
    <submittedName>
        <fullName evidence="4">Glucose-6-phosphate isomerase</fullName>
    </submittedName>
</protein>
<accession>M5S5I7</accession>
<evidence type="ECO:0000256" key="3">
    <source>
        <dbReference type="ARBA" id="ARBA00023235"/>
    </source>
</evidence>
<dbReference type="SUPFAM" id="SSF53697">
    <property type="entry name" value="SIS domain"/>
    <property type="match status" value="1"/>
</dbReference>
<dbReference type="PATRIC" id="fig|1265738.3.peg.174"/>
<dbReference type="OrthoDB" id="140919at2"/>
<dbReference type="GO" id="GO:0051156">
    <property type="term" value="P:glucose 6-phosphate metabolic process"/>
    <property type="evidence" value="ECO:0007669"/>
    <property type="project" value="TreeGrafter"/>
</dbReference>
<dbReference type="GO" id="GO:0006096">
    <property type="term" value="P:glycolytic process"/>
    <property type="evidence" value="ECO:0007669"/>
    <property type="project" value="UniProtKB-KW"/>
</dbReference>
<evidence type="ECO:0000256" key="1">
    <source>
        <dbReference type="ARBA" id="ARBA00022432"/>
    </source>
</evidence>
<dbReference type="InterPro" id="IPR046348">
    <property type="entry name" value="SIS_dom_sf"/>
</dbReference>
<sequence length="435" mass="47950">MSLLRFDASRAFSADFGHDETLYGKFLAEADSLRPAIQEMPFFRLPAQQLADYAAIREESEVGRIFKIANSIPDKMDAVVVLGSEAATAGPIALRDACCDPYHNELCRAGRGSRPRMYFVGNHLDSDSIGALLNRLRSGGYGETAPETRWALIVIDPSGETRETSVVLPHFIKALKASLARSPDESLGDYLIPITGESGPLRQFALANRCREIYDHPTPIAESHSIFTAAGLMPAALLALDCMKLLEGAVAMNEHFRTADPNENWVMQYVAASRGSIPTSRIICLWTEALASVARWYTQIVDEPLASTVISHPSGLLRQLESSESLPAAPMCPEQRPVIHHWSTAKWRMDPLRSSKFTHDGDSEDAARDQTLATIPELLADMIDTSCETVHRRGYRTTNFDLPHIDTFTLGQLFQMLMISTAIETGCRKIAASDV</sequence>
<dbReference type="Proteomes" id="UP000011991">
    <property type="component" value="Unassembled WGS sequence"/>
</dbReference>
<evidence type="ECO:0000313" key="5">
    <source>
        <dbReference type="Proteomes" id="UP000011991"/>
    </source>
</evidence>
<dbReference type="GO" id="GO:0097367">
    <property type="term" value="F:carbohydrate derivative binding"/>
    <property type="evidence" value="ECO:0007669"/>
    <property type="project" value="InterPro"/>
</dbReference>
<keyword evidence="5" id="KW-1185">Reference proteome</keyword>
<reference evidence="4 5" key="1">
    <citation type="journal article" date="2013" name="Mar. Genomics">
        <title>Expression of sulfatases in Rhodopirellula baltica and the diversity of sulfatases in the genus Rhodopirellula.</title>
        <authorList>
            <person name="Wegner C.E."/>
            <person name="Richter-Heitmann T."/>
            <person name="Klindworth A."/>
            <person name="Klockow C."/>
            <person name="Richter M."/>
            <person name="Achstetter T."/>
            <person name="Glockner F.O."/>
            <person name="Harder J."/>
        </authorList>
    </citation>
    <scope>NUCLEOTIDE SEQUENCE [LARGE SCALE GENOMIC DNA]</scope>
    <source>
        <strain evidence="4 5">SM1</strain>
    </source>
</reference>
<dbReference type="PANTHER" id="PTHR11469">
    <property type="entry name" value="GLUCOSE-6-PHOSPHATE ISOMERASE"/>
    <property type="match status" value="1"/>
</dbReference>
<dbReference type="RefSeq" id="WP_008690102.1">
    <property type="nucleotide sequence ID" value="NZ_ANOG01000021.1"/>
</dbReference>
<dbReference type="GO" id="GO:0048029">
    <property type="term" value="F:monosaccharide binding"/>
    <property type="evidence" value="ECO:0007669"/>
    <property type="project" value="TreeGrafter"/>
</dbReference>